<proteinExistence type="predicted"/>
<gene>
    <name evidence="3" type="ORF">TS85_17335</name>
</gene>
<evidence type="ECO:0000313" key="3">
    <source>
        <dbReference type="EMBL" id="AJP73174.1"/>
    </source>
</evidence>
<dbReference type="KEGG" id="sphi:TS85_17335"/>
<keyword evidence="4" id="KW-1185">Reference proteome</keyword>
<name>A0A7U4JAD5_9SPHN</name>
<feature type="domain" description="Putative tail fiber protein gp53-like C-terminal" evidence="2">
    <location>
        <begin position="100"/>
        <end position="169"/>
    </location>
</feature>
<dbReference type="InterPro" id="IPR054075">
    <property type="entry name" value="Gp53-like_C"/>
</dbReference>
<dbReference type="Gene3D" id="2.60.40.3940">
    <property type="match status" value="1"/>
</dbReference>
<dbReference type="EMBL" id="CP010836">
    <property type="protein sequence ID" value="AJP73174.1"/>
    <property type="molecule type" value="Genomic_DNA"/>
</dbReference>
<evidence type="ECO:0000259" key="2">
    <source>
        <dbReference type="Pfam" id="PF21882"/>
    </source>
</evidence>
<dbReference type="Pfam" id="PF21882">
    <property type="entry name" value="Gp53-like_C"/>
    <property type="match status" value="1"/>
</dbReference>
<feature type="region of interest" description="Disordered" evidence="1">
    <location>
        <begin position="1"/>
        <end position="26"/>
    </location>
</feature>
<organism evidence="3 4">
    <name type="scientific">Sphingomonas hengshuiensis</name>
    <dbReference type="NCBI Taxonomy" id="1609977"/>
    <lineage>
        <taxon>Bacteria</taxon>
        <taxon>Pseudomonadati</taxon>
        <taxon>Pseudomonadota</taxon>
        <taxon>Alphaproteobacteria</taxon>
        <taxon>Sphingomonadales</taxon>
        <taxon>Sphingomonadaceae</taxon>
        <taxon>Sphingomonas</taxon>
    </lineage>
</organism>
<dbReference type="Proteomes" id="UP000032300">
    <property type="component" value="Chromosome"/>
</dbReference>
<reference evidence="3 4" key="1">
    <citation type="journal article" date="2015" name="Int. J. Syst. Evol. Microbiol.">
        <title>Sphingomonas hengshuiensis sp. nov., isolated from lake wetland.</title>
        <authorList>
            <person name="Wei S."/>
            <person name="Wang T."/>
            <person name="Liu H."/>
            <person name="Zhang C."/>
            <person name="Guo J."/>
            <person name="Wang Q."/>
            <person name="Liang K."/>
            <person name="Zhang Z."/>
        </authorList>
    </citation>
    <scope>NUCLEOTIDE SEQUENCE [LARGE SCALE GENOMIC DNA]</scope>
    <source>
        <strain evidence="3 4">WHSC-8</strain>
    </source>
</reference>
<evidence type="ECO:0000256" key="1">
    <source>
        <dbReference type="SAM" id="MobiDB-lite"/>
    </source>
</evidence>
<dbReference type="RefSeq" id="WP_044333870.1">
    <property type="nucleotide sequence ID" value="NZ_CP010836.1"/>
</dbReference>
<accession>A0A7U4JAD5</accession>
<evidence type="ECO:0000313" key="4">
    <source>
        <dbReference type="Proteomes" id="UP000032300"/>
    </source>
</evidence>
<reference evidence="3 4" key="2">
    <citation type="submission" date="2015-02" db="EMBL/GenBank/DDBJ databases">
        <title>The complete genome of Sphingomonas hengshuiensis sp. WHSC-8 isolated from soil of Hengshui Lake.</title>
        <authorList>
            <person name="Wei S."/>
            <person name="Guo J."/>
            <person name="Su C."/>
            <person name="Wu R."/>
            <person name="Zhang Z."/>
            <person name="Liang K."/>
            <person name="Li H."/>
            <person name="Wang T."/>
            <person name="Liu H."/>
            <person name="Zhang C."/>
            <person name="Li Z."/>
            <person name="Wang Q."/>
            <person name="Meng J."/>
        </authorList>
    </citation>
    <scope>NUCLEOTIDE SEQUENCE [LARGE SCALE GENOMIC DNA]</scope>
    <source>
        <strain evidence="3 4">WHSC-8</strain>
    </source>
</reference>
<protein>
    <recommendedName>
        <fullName evidence="2">Putative tail fiber protein gp53-like C-terminal domain-containing protein</fullName>
    </recommendedName>
</protein>
<dbReference type="OrthoDB" id="6174642at2"/>
<dbReference type="AlphaFoldDB" id="A0A7U4JAD5"/>
<sequence>MHRIDTSGATVDNKFKASPAPATQIGPDWMNAVQEELAKLVEDPTGGSTALVKANNGQVLAAVLAMIGREATARTAAITAAINALAERRQVGVYSGLLTAPTTLMITFPVAFPSGSVLSIVATEINATASASRDNWVQIMSYDETGFTVVVQGSATGGSQSIDGFHWHAELV</sequence>